<gene>
    <name evidence="1" type="ORF">BWY73_01563</name>
</gene>
<reference evidence="1" key="1">
    <citation type="submission" date="2017-02" db="EMBL/GenBank/DDBJ databases">
        <title>Delving into the versatile metabolic prowess of the omnipresent phylum Bacteroidetes.</title>
        <authorList>
            <person name="Nobu M.K."/>
            <person name="Mei R."/>
            <person name="Narihiro T."/>
            <person name="Kuroda K."/>
            <person name="Liu W.-T."/>
        </authorList>
    </citation>
    <scope>NUCLEOTIDE SEQUENCE</scope>
    <source>
        <strain evidence="1">ADurb.Bin417</strain>
    </source>
</reference>
<accession>A0A1V5M7F5</accession>
<organism evidence="1">
    <name type="scientific">candidate division TA06 bacterium ADurb.Bin417</name>
    <dbReference type="NCBI Taxonomy" id="1852828"/>
    <lineage>
        <taxon>Bacteria</taxon>
        <taxon>Bacteria division TA06</taxon>
    </lineage>
</organism>
<dbReference type="EMBL" id="MWAK01000406">
    <property type="protein sequence ID" value="OPZ89144.1"/>
    <property type="molecule type" value="Genomic_DNA"/>
</dbReference>
<protein>
    <submittedName>
        <fullName evidence="1">Uncharacterized protein</fullName>
    </submittedName>
</protein>
<dbReference type="Proteomes" id="UP000485484">
    <property type="component" value="Unassembled WGS sequence"/>
</dbReference>
<name>A0A1V5M7F5_UNCT6</name>
<dbReference type="AlphaFoldDB" id="A0A1V5M7F5"/>
<comment type="caution">
    <text evidence="1">The sequence shown here is derived from an EMBL/GenBank/DDBJ whole genome shotgun (WGS) entry which is preliminary data.</text>
</comment>
<proteinExistence type="predicted"/>
<sequence length="54" mass="6159">MEALGGRPPLGTLTVNVPELKDAEWEARVRKFVEEIECNLRLKPGREIERPEGE</sequence>
<evidence type="ECO:0000313" key="1">
    <source>
        <dbReference type="EMBL" id="OPZ89144.1"/>
    </source>
</evidence>